<feature type="compositionally biased region" description="Low complexity" evidence="1">
    <location>
        <begin position="481"/>
        <end position="508"/>
    </location>
</feature>
<dbReference type="InterPro" id="IPR000626">
    <property type="entry name" value="Ubiquitin-like_dom"/>
</dbReference>
<protein>
    <submittedName>
        <fullName evidence="4">Rad23-like protein</fullName>
    </submittedName>
</protein>
<evidence type="ECO:0000313" key="5">
    <source>
        <dbReference type="Proteomes" id="UP001498398"/>
    </source>
</evidence>
<dbReference type="Gene3D" id="3.10.20.90">
    <property type="entry name" value="Phosphatidylinositol 3-kinase Catalytic Subunit, Chain A, domain 1"/>
    <property type="match status" value="1"/>
</dbReference>
<dbReference type="Gene3D" id="1.10.8.10">
    <property type="entry name" value="DNA helicase RuvA subunit, C-terminal domain"/>
    <property type="match status" value="4"/>
</dbReference>
<dbReference type="Pfam" id="PF00627">
    <property type="entry name" value="UBA"/>
    <property type="match status" value="1"/>
</dbReference>
<feature type="domain" description="UBA" evidence="2">
    <location>
        <begin position="191"/>
        <end position="232"/>
    </location>
</feature>
<dbReference type="PANTHER" id="PTHR10621:SF0">
    <property type="entry name" value="UV EXCISION REPAIR PROTEIN RAD23"/>
    <property type="match status" value="1"/>
</dbReference>
<dbReference type="SMART" id="SM00213">
    <property type="entry name" value="UBQ"/>
    <property type="match status" value="1"/>
</dbReference>
<dbReference type="CDD" id="cd14281">
    <property type="entry name" value="UBA2_Rad23_like"/>
    <property type="match status" value="1"/>
</dbReference>
<dbReference type="SUPFAM" id="SSF46934">
    <property type="entry name" value="UBA-like"/>
    <property type="match status" value="4"/>
</dbReference>
<evidence type="ECO:0000259" key="2">
    <source>
        <dbReference type="PROSITE" id="PS50030"/>
    </source>
</evidence>
<dbReference type="EMBL" id="JBANRG010000033">
    <property type="protein sequence ID" value="KAK7450557.1"/>
    <property type="molecule type" value="Genomic_DNA"/>
</dbReference>
<evidence type="ECO:0000259" key="3">
    <source>
        <dbReference type="PROSITE" id="PS50053"/>
    </source>
</evidence>
<feature type="domain" description="UBA" evidence="2">
    <location>
        <begin position="522"/>
        <end position="569"/>
    </location>
</feature>
<gene>
    <name evidence="4" type="primary">Rad23</name>
    <name evidence="4" type="ORF">VKT23_012866</name>
</gene>
<comment type="caution">
    <text evidence="4">The sequence shown here is derived from an EMBL/GenBank/DDBJ whole genome shotgun (WGS) entry which is preliminary data.</text>
</comment>
<dbReference type="PROSITE" id="PS50030">
    <property type="entry name" value="UBA"/>
    <property type="match status" value="4"/>
</dbReference>
<sequence length="573" mass="61566">MKVAIKTVRAGSYQIDAEPTDSIRIIKSKIEESHGFLAHSQKIIFSGEVLKDDDRTLESYGFSEDNFLMLIVNQKNRTSVTPTPSTPNSAFPRAVPIPNLVTAPNDTPVTSTAIAGPSSYPAVPSFIKPSPLANTSITPPVAIESLECPSTLAPDSIQPSLSAVPRDPPARIAQLVRVDSEGNKKLLATLEGSEIDVFEELEAMGFSQKATIEAYLSCDRNKEYAASYLLEHGSDAHFSDTGSSNNGAEAIRVARICGVDFKGNEKLLATLEGSEIDDFEELKAMGFSRNATVEAYLLCDRKKEFAASYLLEHGDDAHHSDAGSVNNDSQSTQLTKQCGIDPEIFRKLMATLGKPQYDEIEQLEALGFPHMVALAAYLVCNKNAEVAASFLVEHGDSLNFDTDSMPEPGPSMTSQTPMALPSTARITDDTQITSAVTLPENSTPSVPSPSAKSLGKRPERPLSPDPNLSCLDDNASKDNTSEASSAISSSQPSSPSLSLSTEVSSVSSANTPSEVTTIDDSEIEENFGSEAKAIIKRLEAMKLPREAVIEAICVCDGDEERSVQYLRDNGYDV</sequence>
<dbReference type="CDD" id="cd01805">
    <property type="entry name" value="Ubl_Rad23"/>
    <property type="match status" value="1"/>
</dbReference>
<feature type="domain" description="Ubiquitin-like" evidence="3">
    <location>
        <begin position="1"/>
        <end position="77"/>
    </location>
</feature>
<feature type="domain" description="UBA" evidence="2">
    <location>
        <begin position="272"/>
        <end position="313"/>
    </location>
</feature>
<reference evidence="4 5" key="1">
    <citation type="submission" date="2024-01" db="EMBL/GenBank/DDBJ databases">
        <title>A draft genome for the cacao thread blight pathogen Marasmiellus scandens.</title>
        <authorList>
            <person name="Baruah I.K."/>
            <person name="Leung J."/>
            <person name="Bukari Y."/>
            <person name="Amoako-Attah I."/>
            <person name="Meinhardt L.W."/>
            <person name="Bailey B.A."/>
            <person name="Cohen S.P."/>
        </authorList>
    </citation>
    <scope>NUCLEOTIDE SEQUENCE [LARGE SCALE GENOMIC DNA]</scope>
    <source>
        <strain evidence="4 5">GH-19</strain>
    </source>
</reference>
<name>A0ABR1J774_9AGAR</name>
<feature type="compositionally biased region" description="Polar residues" evidence="1">
    <location>
        <begin position="435"/>
        <end position="451"/>
    </location>
</feature>
<dbReference type="SUPFAM" id="SSF54236">
    <property type="entry name" value="Ubiquitin-like"/>
    <property type="match status" value="1"/>
</dbReference>
<organism evidence="4 5">
    <name type="scientific">Marasmiellus scandens</name>
    <dbReference type="NCBI Taxonomy" id="2682957"/>
    <lineage>
        <taxon>Eukaryota</taxon>
        <taxon>Fungi</taxon>
        <taxon>Dikarya</taxon>
        <taxon>Basidiomycota</taxon>
        <taxon>Agaricomycotina</taxon>
        <taxon>Agaricomycetes</taxon>
        <taxon>Agaricomycetidae</taxon>
        <taxon>Agaricales</taxon>
        <taxon>Marasmiineae</taxon>
        <taxon>Omphalotaceae</taxon>
        <taxon>Marasmiellus</taxon>
    </lineage>
</organism>
<evidence type="ECO:0000313" key="4">
    <source>
        <dbReference type="EMBL" id="KAK7450557.1"/>
    </source>
</evidence>
<accession>A0ABR1J774</accession>
<keyword evidence="5" id="KW-1185">Reference proteome</keyword>
<evidence type="ECO:0000256" key="1">
    <source>
        <dbReference type="SAM" id="MobiDB-lite"/>
    </source>
</evidence>
<dbReference type="Pfam" id="PF00240">
    <property type="entry name" value="ubiquitin"/>
    <property type="match status" value="1"/>
</dbReference>
<dbReference type="Proteomes" id="UP001498398">
    <property type="component" value="Unassembled WGS sequence"/>
</dbReference>
<dbReference type="InterPro" id="IPR004806">
    <property type="entry name" value="Rad23"/>
</dbReference>
<dbReference type="PANTHER" id="PTHR10621">
    <property type="entry name" value="UV EXCISION REPAIR PROTEIN RAD23"/>
    <property type="match status" value="1"/>
</dbReference>
<dbReference type="PRINTS" id="PR01839">
    <property type="entry name" value="RAD23PROTEIN"/>
</dbReference>
<dbReference type="PROSITE" id="PS50053">
    <property type="entry name" value="UBIQUITIN_2"/>
    <property type="match status" value="1"/>
</dbReference>
<feature type="domain" description="UBA" evidence="2">
    <location>
        <begin position="355"/>
        <end position="394"/>
    </location>
</feature>
<feature type="region of interest" description="Disordered" evidence="1">
    <location>
        <begin position="435"/>
        <end position="518"/>
    </location>
</feature>
<proteinExistence type="predicted"/>
<dbReference type="InterPro" id="IPR009060">
    <property type="entry name" value="UBA-like_sf"/>
</dbReference>
<dbReference type="SMART" id="SM00165">
    <property type="entry name" value="UBA"/>
    <property type="match status" value="4"/>
</dbReference>
<dbReference type="InterPro" id="IPR029071">
    <property type="entry name" value="Ubiquitin-like_domsf"/>
</dbReference>
<dbReference type="InterPro" id="IPR015940">
    <property type="entry name" value="UBA"/>
</dbReference>